<dbReference type="PATRIC" id="fig|1224163.3.peg.189"/>
<gene>
    <name evidence="2" type="ORF">B841_00945</name>
</gene>
<reference evidence="2 3" key="1">
    <citation type="submission" date="2012-11" db="EMBL/GenBank/DDBJ databases">
        <title>The complete genome sequence of Corynebacterium maris Coryn-1 (=DSM 45190).</title>
        <authorList>
            <person name="Schaffert L."/>
            <person name="Albersmeier A."/>
            <person name="Kalinowski J."/>
            <person name="Ruckert C."/>
        </authorList>
    </citation>
    <scope>NUCLEOTIDE SEQUENCE [LARGE SCALE GENOMIC DNA]</scope>
    <source>
        <strain evidence="3">Coryn-1</strain>
    </source>
</reference>
<dbReference type="SUPFAM" id="SSF56601">
    <property type="entry name" value="beta-lactamase/transpeptidase-like"/>
    <property type="match status" value="1"/>
</dbReference>
<dbReference type="KEGG" id="cmd:B841_00945"/>
<organism evidence="2 3">
    <name type="scientific">Corynebacterium maris DSM 45190</name>
    <dbReference type="NCBI Taxonomy" id="1224163"/>
    <lineage>
        <taxon>Bacteria</taxon>
        <taxon>Bacillati</taxon>
        <taxon>Actinomycetota</taxon>
        <taxon>Actinomycetes</taxon>
        <taxon>Mycobacteriales</taxon>
        <taxon>Corynebacteriaceae</taxon>
        <taxon>Corynebacterium</taxon>
    </lineage>
</organism>
<proteinExistence type="predicted"/>
<feature type="signal peptide" evidence="1">
    <location>
        <begin position="1"/>
        <end position="25"/>
    </location>
</feature>
<evidence type="ECO:0008006" key="4">
    <source>
        <dbReference type="Google" id="ProtNLM"/>
    </source>
</evidence>
<evidence type="ECO:0000313" key="2">
    <source>
        <dbReference type="EMBL" id="AGS33672.1"/>
    </source>
</evidence>
<keyword evidence="3" id="KW-1185">Reference proteome</keyword>
<dbReference type="Gene3D" id="3.40.710.10">
    <property type="entry name" value="DD-peptidase/beta-lactamase superfamily"/>
    <property type="match status" value="1"/>
</dbReference>
<dbReference type="AlphaFoldDB" id="S5SRN1"/>
<evidence type="ECO:0000256" key="1">
    <source>
        <dbReference type="SAM" id="SignalP"/>
    </source>
</evidence>
<keyword evidence="1" id="KW-0732">Signal</keyword>
<dbReference type="STRING" id="1224163.B841_00945"/>
<dbReference type="InterPro" id="IPR012338">
    <property type="entry name" value="Beta-lactam/transpept-like"/>
</dbReference>
<sequence>MRSLRILLITLVAALGLTVAPTAAAQQISTPERTQIAVHFDGGHTVATGNAGEQRPILSLSKLHLGYWVLHHGSQADKNRVQHMIAVSDDTIASELDDRYPQAIPDVIRDFGLHQTTYSGYWGSSHTSAHDAARFISAIRHDPVAHPVIDGMRYAAPVAADGYRQDFGTAVLSGAQGTKFGWSNNRDIHATVTIGPGWVAAANTYGSAAAHTADVRAAAGVLGSSVPGAPAAPSVPGSSGGTVTSGELLDRASCIDPLGSSQHLPQDIPVPGEVAQFVPAC</sequence>
<name>S5SRN1_9CORY</name>
<protein>
    <recommendedName>
        <fullName evidence="4">Lipoprotein</fullName>
    </recommendedName>
</protein>
<dbReference type="HOGENOM" id="CLU_058592_1_1_11"/>
<dbReference type="OrthoDB" id="4535618at2"/>
<dbReference type="RefSeq" id="WP_020933607.1">
    <property type="nucleotide sequence ID" value="NC_021915.1"/>
</dbReference>
<dbReference type="EMBL" id="CP003924">
    <property type="protein sequence ID" value="AGS33672.1"/>
    <property type="molecule type" value="Genomic_DNA"/>
</dbReference>
<evidence type="ECO:0000313" key="3">
    <source>
        <dbReference type="Proteomes" id="UP000015388"/>
    </source>
</evidence>
<accession>S5SRN1</accession>
<dbReference type="eggNOG" id="COG1686">
    <property type="taxonomic scope" value="Bacteria"/>
</dbReference>
<feature type="chain" id="PRO_5004540149" description="Lipoprotein" evidence="1">
    <location>
        <begin position="26"/>
        <end position="281"/>
    </location>
</feature>
<dbReference type="Proteomes" id="UP000015388">
    <property type="component" value="Chromosome"/>
</dbReference>